<protein>
    <submittedName>
        <fullName evidence="1">Uncharacterized protein</fullName>
    </submittedName>
</protein>
<dbReference type="AlphaFoldDB" id="A0A2N1M709"/>
<reference evidence="1 2" key="1">
    <citation type="submission" date="2016-04" db="EMBL/GenBank/DDBJ databases">
        <title>Genome analyses suggest a sexual origin of heterokaryosis in a supposedly ancient asexual fungus.</title>
        <authorList>
            <person name="Ropars J."/>
            <person name="Sedzielewska K."/>
            <person name="Noel J."/>
            <person name="Charron P."/>
            <person name="Farinelli L."/>
            <person name="Marton T."/>
            <person name="Kruger M."/>
            <person name="Pelin A."/>
            <person name="Brachmann A."/>
            <person name="Corradi N."/>
        </authorList>
    </citation>
    <scope>NUCLEOTIDE SEQUENCE [LARGE SCALE GENOMIC DNA]</scope>
    <source>
        <strain evidence="1 2">C2</strain>
    </source>
</reference>
<organism evidence="1 2">
    <name type="scientific">Rhizophagus irregularis</name>
    <dbReference type="NCBI Taxonomy" id="588596"/>
    <lineage>
        <taxon>Eukaryota</taxon>
        <taxon>Fungi</taxon>
        <taxon>Fungi incertae sedis</taxon>
        <taxon>Mucoromycota</taxon>
        <taxon>Glomeromycotina</taxon>
        <taxon>Glomeromycetes</taxon>
        <taxon>Glomerales</taxon>
        <taxon>Glomeraceae</taxon>
        <taxon>Rhizophagus</taxon>
    </lineage>
</organism>
<sequence length="170" mass="20095">DRFSLYRSLLLSKDYNCSNTLNTIVFHNVDFKGINNLQKIFEQLNVLKSVHIFYCGSLNTGFTQQIINLTKPFKLKSLFINEELQIESLQQLLQKSGDYIENFEYSLHPDPSLNQQLLELIAKYCKNINFLHFNGYRGRIVYQMFNLIENIKQNLNYLLINIINYIKNID</sequence>
<name>A0A2N1M709_9GLOM</name>
<evidence type="ECO:0000313" key="2">
    <source>
        <dbReference type="Proteomes" id="UP000233469"/>
    </source>
</evidence>
<feature type="non-terminal residue" evidence="1">
    <location>
        <position position="1"/>
    </location>
</feature>
<gene>
    <name evidence="1" type="ORF">RhiirC2_798057</name>
</gene>
<reference evidence="1 2" key="2">
    <citation type="submission" date="2017-10" db="EMBL/GenBank/DDBJ databases">
        <title>Extensive intraspecific genome diversity in a model arbuscular mycorrhizal fungus.</title>
        <authorList>
            <person name="Chen E.C.H."/>
            <person name="Morin E."/>
            <person name="Baudet D."/>
            <person name="Noel J."/>
            <person name="Ndikumana S."/>
            <person name="Charron P."/>
            <person name="St-Onge C."/>
            <person name="Giorgi J."/>
            <person name="Grigoriev I.V."/>
            <person name="Roux C."/>
            <person name="Martin F.M."/>
            <person name="Corradi N."/>
        </authorList>
    </citation>
    <scope>NUCLEOTIDE SEQUENCE [LARGE SCALE GENOMIC DNA]</scope>
    <source>
        <strain evidence="1 2">C2</strain>
    </source>
</reference>
<comment type="caution">
    <text evidence="1">The sequence shown here is derived from an EMBL/GenBank/DDBJ whole genome shotgun (WGS) entry which is preliminary data.</text>
</comment>
<evidence type="ECO:0000313" key="1">
    <source>
        <dbReference type="EMBL" id="PKK57425.1"/>
    </source>
</evidence>
<dbReference type="EMBL" id="LLXL01004405">
    <property type="protein sequence ID" value="PKK57425.1"/>
    <property type="molecule type" value="Genomic_DNA"/>
</dbReference>
<proteinExistence type="predicted"/>
<accession>A0A2N1M709</accession>
<dbReference type="Proteomes" id="UP000233469">
    <property type="component" value="Unassembled WGS sequence"/>
</dbReference>